<accession>A0ABS1LGX8</accession>
<name>A0ABS1LGX8_9MICO</name>
<evidence type="ECO:0000313" key="1">
    <source>
        <dbReference type="EMBL" id="MBL0885409.1"/>
    </source>
</evidence>
<sequence length="74" mass="7391">MTMGGIAAIGAMVDIQGFGLAGVRVLPADGPDEVRSAWRGLDEAVELVILTANAAAALAGEPPAEHPLTAVLPS</sequence>
<reference evidence="1 2" key="1">
    <citation type="journal article" date="2021" name="Arch. Microbiol.">
        <title>Myceligenerans indicum sp. nov., an actinobacterium isolated from mangrove sediment of Sundarbans, India.</title>
        <authorList>
            <person name="Asha K."/>
            <person name="Bhadury P."/>
        </authorList>
    </citation>
    <scope>NUCLEOTIDE SEQUENCE [LARGE SCALE GENOMIC DNA]</scope>
    <source>
        <strain evidence="1 2">I2</strain>
    </source>
</reference>
<evidence type="ECO:0000313" key="2">
    <source>
        <dbReference type="Proteomes" id="UP000675409"/>
    </source>
</evidence>
<organism evidence="1 2">
    <name type="scientific">Myceligenerans indicum</name>
    <dbReference type="NCBI Taxonomy" id="2593663"/>
    <lineage>
        <taxon>Bacteria</taxon>
        <taxon>Bacillati</taxon>
        <taxon>Actinomycetota</taxon>
        <taxon>Actinomycetes</taxon>
        <taxon>Micrococcales</taxon>
        <taxon>Promicromonosporaceae</taxon>
        <taxon>Myceligenerans</taxon>
    </lineage>
</organism>
<dbReference type="Proteomes" id="UP000675409">
    <property type="component" value="Unassembled WGS sequence"/>
</dbReference>
<proteinExistence type="predicted"/>
<gene>
    <name evidence="1" type="ORF">HGK34_03785</name>
</gene>
<keyword evidence="2" id="KW-1185">Reference proteome</keyword>
<dbReference type="EMBL" id="JABBYC010000003">
    <property type="protein sequence ID" value="MBL0885409.1"/>
    <property type="molecule type" value="Genomic_DNA"/>
</dbReference>
<protein>
    <submittedName>
        <fullName evidence="1">Uncharacterized protein</fullName>
    </submittedName>
</protein>
<comment type="caution">
    <text evidence="1">The sequence shown here is derived from an EMBL/GenBank/DDBJ whole genome shotgun (WGS) entry which is preliminary data.</text>
</comment>